<feature type="transmembrane region" description="Helical" evidence="5">
    <location>
        <begin position="142"/>
        <end position="164"/>
    </location>
</feature>
<evidence type="ECO:0000259" key="6">
    <source>
        <dbReference type="Pfam" id="PF12698"/>
    </source>
</evidence>
<feature type="transmembrane region" description="Helical" evidence="5">
    <location>
        <begin position="103"/>
        <end position="130"/>
    </location>
</feature>
<gene>
    <name evidence="7" type="ORF">ACFP5Y_05655</name>
</gene>
<dbReference type="PANTHER" id="PTHR43229">
    <property type="entry name" value="NODULATION PROTEIN J"/>
    <property type="match status" value="1"/>
</dbReference>
<proteinExistence type="predicted"/>
<evidence type="ECO:0000256" key="3">
    <source>
        <dbReference type="ARBA" id="ARBA00022989"/>
    </source>
</evidence>
<protein>
    <submittedName>
        <fullName evidence="7">ABC transporter permease</fullName>
    </submittedName>
</protein>
<comment type="caution">
    <text evidence="7">The sequence shown here is derived from an EMBL/GenBank/DDBJ whole genome shotgun (WGS) entry which is preliminary data.</text>
</comment>
<keyword evidence="2 5" id="KW-0812">Transmembrane</keyword>
<comment type="subcellular location">
    <subcellularLocation>
        <location evidence="1">Membrane</location>
        <topology evidence="1">Multi-pass membrane protein</topology>
    </subcellularLocation>
</comment>
<evidence type="ECO:0000313" key="8">
    <source>
        <dbReference type="Proteomes" id="UP001596282"/>
    </source>
</evidence>
<evidence type="ECO:0000256" key="4">
    <source>
        <dbReference type="ARBA" id="ARBA00023136"/>
    </source>
</evidence>
<reference evidence="8" key="1">
    <citation type="journal article" date="2019" name="Int. J. Syst. Evol. Microbiol.">
        <title>The Global Catalogue of Microorganisms (GCM) 10K type strain sequencing project: providing services to taxonomists for standard genome sequencing and annotation.</title>
        <authorList>
            <consortium name="The Broad Institute Genomics Platform"/>
            <consortium name="The Broad Institute Genome Sequencing Center for Infectious Disease"/>
            <person name="Wu L."/>
            <person name="Ma J."/>
        </authorList>
    </citation>
    <scope>NUCLEOTIDE SEQUENCE [LARGE SCALE GENOMIC DNA]</scope>
    <source>
        <strain evidence="8">CCM 8933</strain>
    </source>
</reference>
<evidence type="ECO:0000256" key="2">
    <source>
        <dbReference type="ARBA" id="ARBA00022692"/>
    </source>
</evidence>
<dbReference type="InterPro" id="IPR051784">
    <property type="entry name" value="Nod_factor_ABC_transporter"/>
</dbReference>
<feature type="domain" description="ABC-2 type transporter transmembrane" evidence="6">
    <location>
        <begin position="60"/>
        <end position="273"/>
    </location>
</feature>
<evidence type="ECO:0000256" key="5">
    <source>
        <dbReference type="SAM" id="Phobius"/>
    </source>
</evidence>
<sequence length="290" mass="31505">MILALVKRQLLLYFRDHSGVLFSLMGALIAFVLYLVFLKQTIRSGWTQLPVRDLLLDDWLIGGTLVITSITTTLAGLTQLVADREQQIRADLLQSDVTAIQLMLSYLLSAMFIGLLMQLVMFGVMVGTFAWQDGLTVTGQQVIQLVGLMILASGLATALNAVIINGIRRVASLGSLSALVGTGAGFLVGGLIPIGTLPHFAQLLVKLTPGSYLAALNRQLLMRSRLATSFAGHAGLRQQFETKLGITLAWTKPLTTAQTYLIIGVVLGVALGIVLLPSWWTSRRRQRLLH</sequence>
<dbReference type="RefSeq" id="WP_223876681.1">
    <property type="nucleotide sequence ID" value="NZ_BJDJ01000025.1"/>
</dbReference>
<keyword evidence="4 5" id="KW-0472">Membrane</keyword>
<keyword evidence="3 5" id="KW-1133">Transmembrane helix</keyword>
<organism evidence="7 8">
    <name type="scientific">Lactiplantibacillus daowaiensis</name>
    <dbReference type="NCBI Taxonomy" id="2559918"/>
    <lineage>
        <taxon>Bacteria</taxon>
        <taxon>Bacillati</taxon>
        <taxon>Bacillota</taxon>
        <taxon>Bacilli</taxon>
        <taxon>Lactobacillales</taxon>
        <taxon>Lactobacillaceae</taxon>
        <taxon>Lactiplantibacillus</taxon>
    </lineage>
</organism>
<evidence type="ECO:0000256" key="1">
    <source>
        <dbReference type="ARBA" id="ARBA00004141"/>
    </source>
</evidence>
<keyword evidence="8" id="KW-1185">Reference proteome</keyword>
<dbReference type="Pfam" id="PF12698">
    <property type="entry name" value="ABC2_membrane_3"/>
    <property type="match status" value="1"/>
</dbReference>
<feature type="transmembrane region" description="Helical" evidence="5">
    <location>
        <begin position="176"/>
        <end position="197"/>
    </location>
</feature>
<dbReference type="InterPro" id="IPR013525">
    <property type="entry name" value="ABC2_TM"/>
</dbReference>
<name>A0ABW1RYZ4_9LACO</name>
<accession>A0ABW1RYZ4</accession>
<feature type="transmembrane region" description="Helical" evidence="5">
    <location>
        <begin position="59"/>
        <end position="82"/>
    </location>
</feature>
<dbReference type="Proteomes" id="UP001596282">
    <property type="component" value="Unassembled WGS sequence"/>
</dbReference>
<dbReference type="PANTHER" id="PTHR43229:SF2">
    <property type="entry name" value="NODULATION PROTEIN J"/>
    <property type="match status" value="1"/>
</dbReference>
<evidence type="ECO:0000313" key="7">
    <source>
        <dbReference type="EMBL" id="MFC6180699.1"/>
    </source>
</evidence>
<feature type="transmembrane region" description="Helical" evidence="5">
    <location>
        <begin position="260"/>
        <end position="280"/>
    </location>
</feature>
<feature type="transmembrane region" description="Helical" evidence="5">
    <location>
        <begin position="20"/>
        <end position="39"/>
    </location>
</feature>
<dbReference type="EMBL" id="JBHSSC010000015">
    <property type="protein sequence ID" value="MFC6180699.1"/>
    <property type="molecule type" value="Genomic_DNA"/>
</dbReference>